<dbReference type="KEGG" id="euc:EC1_01590"/>
<dbReference type="EMBL" id="FP929041">
    <property type="protein sequence ID" value="CBK87946.1"/>
    <property type="molecule type" value="Genomic_DNA"/>
</dbReference>
<name>D4JCM4_9FIRM</name>
<proteinExistence type="predicted"/>
<reference evidence="1 2" key="2">
    <citation type="submission" date="2010-03" db="EMBL/GenBank/DDBJ databases">
        <authorList>
            <person name="Pajon A."/>
        </authorList>
    </citation>
    <scope>NUCLEOTIDE SEQUENCE [LARGE SCALE GENOMIC DNA]</scope>
    <source>
        <strain evidence="1 2">T2-87</strain>
    </source>
</reference>
<protein>
    <submittedName>
        <fullName evidence="1">Uncharacterized protein</fullName>
    </submittedName>
</protein>
<dbReference type="HOGENOM" id="CLU_2972748_0_0_9"/>
<dbReference type="AlphaFoldDB" id="D4JCM4"/>
<evidence type="ECO:0000313" key="2">
    <source>
        <dbReference type="Proteomes" id="UP000008801"/>
    </source>
</evidence>
<gene>
    <name evidence="1" type="ORF">EC1_01590</name>
</gene>
<organism evidence="1 2">
    <name type="scientific">Faecalitalea cylindroides T2-87</name>
    <dbReference type="NCBI Taxonomy" id="717960"/>
    <lineage>
        <taxon>Bacteria</taxon>
        <taxon>Bacillati</taxon>
        <taxon>Bacillota</taxon>
        <taxon>Erysipelotrichia</taxon>
        <taxon>Erysipelotrichales</taxon>
        <taxon>Erysipelotrichaceae</taxon>
        <taxon>Faecalitalea</taxon>
    </lineage>
</organism>
<sequence>MMEQTKINIINLLTNEFATGTGKRHMKNAFLFKQMEMIIVFLNHLPNYWKMKRLKNSR</sequence>
<accession>D4JCM4</accession>
<reference evidence="1 2" key="1">
    <citation type="submission" date="2010-03" db="EMBL/GenBank/DDBJ databases">
        <title>The genome sequence of Eubacterium cylindroides T2-87.</title>
        <authorList>
            <consortium name="metaHIT consortium -- http://www.metahit.eu/"/>
            <person name="Pajon A."/>
            <person name="Turner K."/>
            <person name="Parkhill J."/>
            <person name="Duncan S."/>
            <person name="Flint H."/>
        </authorList>
    </citation>
    <scope>NUCLEOTIDE SEQUENCE [LARGE SCALE GENOMIC DNA]</scope>
    <source>
        <strain evidence="1 2">T2-87</strain>
    </source>
</reference>
<dbReference type="Proteomes" id="UP000008801">
    <property type="component" value="Chromosome"/>
</dbReference>
<evidence type="ECO:0000313" key="1">
    <source>
        <dbReference type="EMBL" id="CBK87946.1"/>
    </source>
</evidence>